<evidence type="ECO:0000256" key="1">
    <source>
        <dbReference type="ARBA" id="ARBA00004651"/>
    </source>
</evidence>
<dbReference type="EMBL" id="LAXJ01000010">
    <property type="protein sequence ID" value="KRS12373.1"/>
    <property type="molecule type" value="Genomic_DNA"/>
</dbReference>
<gene>
    <name evidence="10" type="ORF">XM53_12130</name>
</gene>
<feature type="transmembrane region" description="Helical" evidence="8">
    <location>
        <begin position="126"/>
        <end position="143"/>
    </location>
</feature>
<dbReference type="InterPro" id="IPR037185">
    <property type="entry name" value="EmrE-like"/>
</dbReference>
<dbReference type="InterPro" id="IPR004626">
    <property type="entry name" value="RarD"/>
</dbReference>
<keyword evidence="6 8" id="KW-1133">Transmembrane helix</keyword>
<comment type="similarity">
    <text evidence="2">Belongs to the EamA transporter family.</text>
</comment>
<evidence type="ECO:0000256" key="2">
    <source>
        <dbReference type="ARBA" id="ARBA00007362"/>
    </source>
</evidence>
<feature type="transmembrane region" description="Helical" evidence="8">
    <location>
        <begin position="7"/>
        <end position="28"/>
    </location>
</feature>
<evidence type="ECO:0000256" key="6">
    <source>
        <dbReference type="ARBA" id="ARBA00022989"/>
    </source>
</evidence>
<dbReference type="PATRIC" id="fig|1641875.4.peg.216"/>
<protein>
    <submittedName>
        <fullName evidence="10">RarD protein</fullName>
    </submittedName>
</protein>
<keyword evidence="7 8" id="KW-0472">Membrane</keyword>
<dbReference type="Pfam" id="PF00892">
    <property type="entry name" value="EamA"/>
    <property type="match status" value="1"/>
</dbReference>
<feature type="domain" description="EamA" evidence="9">
    <location>
        <begin position="6"/>
        <end position="142"/>
    </location>
</feature>
<dbReference type="SUPFAM" id="SSF103481">
    <property type="entry name" value="Multidrug resistance efflux transporter EmrE"/>
    <property type="match status" value="2"/>
</dbReference>
<dbReference type="InterPro" id="IPR000620">
    <property type="entry name" value="EamA_dom"/>
</dbReference>
<feature type="transmembrane region" description="Helical" evidence="8">
    <location>
        <begin position="102"/>
        <end position="119"/>
    </location>
</feature>
<evidence type="ECO:0000256" key="8">
    <source>
        <dbReference type="SAM" id="Phobius"/>
    </source>
</evidence>
<evidence type="ECO:0000313" key="10">
    <source>
        <dbReference type="EMBL" id="KRS12373.1"/>
    </source>
</evidence>
<evidence type="ECO:0000256" key="7">
    <source>
        <dbReference type="ARBA" id="ARBA00023136"/>
    </source>
</evidence>
<feature type="transmembrane region" description="Helical" evidence="8">
    <location>
        <begin position="241"/>
        <end position="259"/>
    </location>
</feature>
<evidence type="ECO:0000259" key="9">
    <source>
        <dbReference type="Pfam" id="PF00892"/>
    </source>
</evidence>
<keyword evidence="3" id="KW-0813">Transport</keyword>
<evidence type="ECO:0000256" key="4">
    <source>
        <dbReference type="ARBA" id="ARBA00022475"/>
    </source>
</evidence>
<accession>A0A0T5NTX6</accession>
<comment type="subcellular location">
    <subcellularLocation>
        <location evidence="1">Cell membrane</location>
        <topology evidence="1">Multi-pass membrane protein</topology>
    </subcellularLocation>
</comment>
<feature type="transmembrane region" description="Helical" evidence="8">
    <location>
        <begin position="40"/>
        <end position="59"/>
    </location>
</feature>
<dbReference type="RefSeq" id="WP_057793649.1">
    <property type="nucleotide sequence ID" value="NZ_LAXJ01000010.1"/>
</dbReference>
<reference evidence="10 11" key="1">
    <citation type="submission" date="2015-04" db="EMBL/GenBank/DDBJ databases">
        <title>The draft genome sequence of Roseovarius sp.R12b.</title>
        <authorList>
            <person name="Li G."/>
            <person name="Lai Q."/>
            <person name="Shao Z."/>
            <person name="Yan P."/>
        </authorList>
    </citation>
    <scope>NUCLEOTIDE SEQUENCE [LARGE SCALE GENOMIC DNA]</scope>
    <source>
        <strain evidence="10 11">R12B</strain>
    </source>
</reference>
<dbReference type="PANTHER" id="PTHR22911:SF137">
    <property type="entry name" value="SOLUTE CARRIER FAMILY 35 MEMBER G2-RELATED"/>
    <property type="match status" value="1"/>
</dbReference>
<feature type="transmembrane region" description="Helical" evidence="8">
    <location>
        <begin position="209"/>
        <end position="229"/>
    </location>
</feature>
<evidence type="ECO:0000256" key="5">
    <source>
        <dbReference type="ARBA" id="ARBA00022692"/>
    </source>
</evidence>
<feature type="transmembrane region" description="Helical" evidence="8">
    <location>
        <begin position="71"/>
        <end position="90"/>
    </location>
</feature>
<dbReference type="GO" id="GO:0005886">
    <property type="term" value="C:plasma membrane"/>
    <property type="evidence" value="ECO:0007669"/>
    <property type="project" value="UniProtKB-SubCell"/>
</dbReference>
<keyword evidence="5 8" id="KW-0812">Transmembrane</keyword>
<dbReference type="Proteomes" id="UP000051295">
    <property type="component" value="Unassembled WGS sequence"/>
</dbReference>
<feature type="transmembrane region" description="Helical" evidence="8">
    <location>
        <begin position="265"/>
        <end position="283"/>
    </location>
</feature>
<dbReference type="AlphaFoldDB" id="A0A0T5NTX6"/>
<comment type="caution">
    <text evidence="10">The sequence shown here is derived from an EMBL/GenBank/DDBJ whole genome shotgun (WGS) entry which is preliminary data.</text>
</comment>
<proteinExistence type="inferred from homology"/>
<keyword evidence="4" id="KW-1003">Cell membrane</keyword>
<organism evidence="10 11">
    <name type="scientific">Roseovarius atlanticus</name>
    <dbReference type="NCBI Taxonomy" id="1641875"/>
    <lineage>
        <taxon>Bacteria</taxon>
        <taxon>Pseudomonadati</taxon>
        <taxon>Pseudomonadota</taxon>
        <taxon>Alphaproteobacteria</taxon>
        <taxon>Rhodobacterales</taxon>
        <taxon>Roseobacteraceae</taxon>
        <taxon>Roseovarius</taxon>
    </lineage>
</organism>
<evidence type="ECO:0000313" key="11">
    <source>
        <dbReference type="Proteomes" id="UP000051295"/>
    </source>
</evidence>
<sequence length="298" mass="31796">MTETAKGVAAIILACTVWGLSGLFYKLLAGLPVLDVLAHRTIWGAVFFMLILSVQGRVAVPFRALRAGRTLRVLAAASLLIGFNWMLFVWAIKSDQALEASLGYYIFPLVVVLFGLMFFGERLGRGETLAVLLAALAVVVLTAGLGVAPWIALGIALSFGAYGAVKKRLDMGPVVSVTAESLLLVGPALAWLAWSAAQGGAVMGGSWPLALTLMLAGPMTATPLILFSYGARRIDLASVGVLSYLNPSLQFAVAVVIFAEPFTGWHMVAFAMIWAALALYSLARWRYRPVAPRPSIRS</sequence>
<evidence type="ECO:0000256" key="3">
    <source>
        <dbReference type="ARBA" id="ARBA00022448"/>
    </source>
</evidence>
<name>A0A0T5NTX6_9RHOB</name>
<dbReference type="PANTHER" id="PTHR22911">
    <property type="entry name" value="ACYL-MALONYL CONDENSING ENZYME-RELATED"/>
    <property type="match status" value="1"/>
</dbReference>
<dbReference type="OrthoDB" id="369870at2"/>
<dbReference type="NCBIfam" id="TIGR00688">
    <property type="entry name" value="rarD"/>
    <property type="match status" value="1"/>
</dbReference>
<keyword evidence="11" id="KW-1185">Reference proteome</keyword>